<protein>
    <submittedName>
        <fullName evidence="2">Uncharacterized protein</fullName>
    </submittedName>
</protein>
<dbReference type="AlphaFoldDB" id="A0A8X8Z2R9"/>
<gene>
    <name evidence="2" type="ORF">SASPL_150543</name>
</gene>
<proteinExistence type="predicted"/>
<name>A0A8X8Z2R9_SALSN</name>
<feature type="region of interest" description="Disordered" evidence="1">
    <location>
        <begin position="92"/>
        <end position="143"/>
    </location>
</feature>
<evidence type="ECO:0000256" key="1">
    <source>
        <dbReference type="SAM" id="MobiDB-lite"/>
    </source>
</evidence>
<keyword evidence="3" id="KW-1185">Reference proteome</keyword>
<dbReference type="EMBL" id="PNBA02000020">
    <property type="protein sequence ID" value="KAG6389084.1"/>
    <property type="molecule type" value="Genomic_DNA"/>
</dbReference>
<dbReference type="Proteomes" id="UP000298416">
    <property type="component" value="Unassembled WGS sequence"/>
</dbReference>
<reference evidence="2" key="1">
    <citation type="submission" date="2018-01" db="EMBL/GenBank/DDBJ databases">
        <authorList>
            <person name="Mao J.F."/>
        </authorList>
    </citation>
    <scope>NUCLEOTIDE SEQUENCE</scope>
    <source>
        <strain evidence="2">Huo1</strain>
        <tissue evidence="2">Leaf</tissue>
    </source>
</reference>
<evidence type="ECO:0000313" key="2">
    <source>
        <dbReference type="EMBL" id="KAG6389084.1"/>
    </source>
</evidence>
<sequence length="143" mass="15966">MLLGHSNRTFESWKHMVKSGHNKLELAQHIPPKEKGFSSIFVLILLVRIESAEANLARSEVSVKGVVEPTALADYVYKKTGKLATIVKVEAGKKEEEKAKEEKKAEEAESKKAEGDGKENSGKEAAKTEEEKDLKMEVRKNEM</sequence>
<reference evidence="2" key="2">
    <citation type="submission" date="2020-08" db="EMBL/GenBank/DDBJ databases">
        <title>Plant Genome Project.</title>
        <authorList>
            <person name="Zhang R.-G."/>
        </authorList>
    </citation>
    <scope>NUCLEOTIDE SEQUENCE</scope>
    <source>
        <strain evidence="2">Huo1</strain>
        <tissue evidence="2">Leaf</tissue>
    </source>
</reference>
<comment type="caution">
    <text evidence="2">The sequence shown here is derived from an EMBL/GenBank/DDBJ whole genome shotgun (WGS) entry which is preliminary data.</text>
</comment>
<accession>A0A8X8Z2R9</accession>
<evidence type="ECO:0000313" key="3">
    <source>
        <dbReference type="Proteomes" id="UP000298416"/>
    </source>
</evidence>
<organism evidence="2">
    <name type="scientific">Salvia splendens</name>
    <name type="common">Scarlet sage</name>
    <dbReference type="NCBI Taxonomy" id="180675"/>
    <lineage>
        <taxon>Eukaryota</taxon>
        <taxon>Viridiplantae</taxon>
        <taxon>Streptophyta</taxon>
        <taxon>Embryophyta</taxon>
        <taxon>Tracheophyta</taxon>
        <taxon>Spermatophyta</taxon>
        <taxon>Magnoliopsida</taxon>
        <taxon>eudicotyledons</taxon>
        <taxon>Gunneridae</taxon>
        <taxon>Pentapetalae</taxon>
        <taxon>asterids</taxon>
        <taxon>lamiids</taxon>
        <taxon>Lamiales</taxon>
        <taxon>Lamiaceae</taxon>
        <taxon>Nepetoideae</taxon>
        <taxon>Mentheae</taxon>
        <taxon>Salviinae</taxon>
        <taxon>Salvia</taxon>
        <taxon>Salvia subgen. Calosphace</taxon>
        <taxon>core Calosphace</taxon>
    </lineage>
</organism>